<gene>
    <name evidence="2" type="ORF">PoB_005321100</name>
</gene>
<sequence>MRSQDLEHLITTGKTKGKMGRREEGIQTAGRRYLMDEVNTTDKIEGKMGRREEGIHTAGRRYLMDEVNTTDKTEGKMGRREEGIQTAGRRYPLDEASGAAEINFPFNPVDSTLTLYTPIVDQNATKEKYTLKTFP</sequence>
<dbReference type="Proteomes" id="UP000735302">
    <property type="component" value="Unassembled WGS sequence"/>
</dbReference>
<accession>A0AAV4C1R6</accession>
<protein>
    <submittedName>
        <fullName evidence="2">Uncharacterized protein</fullName>
    </submittedName>
</protein>
<evidence type="ECO:0000313" key="3">
    <source>
        <dbReference type="Proteomes" id="UP000735302"/>
    </source>
</evidence>
<reference evidence="2 3" key="1">
    <citation type="journal article" date="2021" name="Elife">
        <title>Chloroplast acquisition without the gene transfer in kleptoplastic sea slugs, Plakobranchus ocellatus.</title>
        <authorList>
            <person name="Maeda T."/>
            <person name="Takahashi S."/>
            <person name="Yoshida T."/>
            <person name="Shimamura S."/>
            <person name="Takaki Y."/>
            <person name="Nagai Y."/>
            <person name="Toyoda A."/>
            <person name="Suzuki Y."/>
            <person name="Arimoto A."/>
            <person name="Ishii H."/>
            <person name="Satoh N."/>
            <person name="Nishiyama T."/>
            <person name="Hasebe M."/>
            <person name="Maruyama T."/>
            <person name="Minagawa J."/>
            <person name="Obokata J."/>
            <person name="Shigenobu S."/>
        </authorList>
    </citation>
    <scope>NUCLEOTIDE SEQUENCE [LARGE SCALE GENOMIC DNA]</scope>
</reference>
<evidence type="ECO:0000256" key="1">
    <source>
        <dbReference type="SAM" id="MobiDB-lite"/>
    </source>
</evidence>
<evidence type="ECO:0000313" key="2">
    <source>
        <dbReference type="EMBL" id="GFO26706.1"/>
    </source>
</evidence>
<organism evidence="2 3">
    <name type="scientific">Plakobranchus ocellatus</name>
    <dbReference type="NCBI Taxonomy" id="259542"/>
    <lineage>
        <taxon>Eukaryota</taxon>
        <taxon>Metazoa</taxon>
        <taxon>Spiralia</taxon>
        <taxon>Lophotrochozoa</taxon>
        <taxon>Mollusca</taxon>
        <taxon>Gastropoda</taxon>
        <taxon>Heterobranchia</taxon>
        <taxon>Euthyneura</taxon>
        <taxon>Panpulmonata</taxon>
        <taxon>Sacoglossa</taxon>
        <taxon>Placobranchoidea</taxon>
        <taxon>Plakobranchidae</taxon>
        <taxon>Plakobranchus</taxon>
    </lineage>
</organism>
<comment type="caution">
    <text evidence="2">The sequence shown here is derived from an EMBL/GenBank/DDBJ whole genome shotgun (WGS) entry which is preliminary data.</text>
</comment>
<name>A0AAV4C1R6_9GAST</name>
<keyword evidence="3" id="KW-1185">Reference proteome</keyword>
<feature type="region of interest" description="Disordered" evidence="1">
    <location>
        <begin position="1"/>
        <end position="24"/>
    </location>
</feature>
<dbReference type="EMBL" id="BLXT01005858">
    <property type="protein sequence ID" value="GFO26706.1"/>
    <property type="molecule type" value="Genomic_DNA"/>
</dbReference>
<proteinExistence type="predicted"/>
<dbReference type="AlphaFoldDB" id="A0AAV4C1R6"/>